<name>A0ACB8CVQ5_DERSI</name>
<proteinExistence type="predicted"/>
<organism evidence="1 2">
    <name type="scientific">Dermacentor silvarum</name>
    <name type="common">Tick</name>
    <dbReference type="NCBI Taxonomy" id="543639"/>
    <lineage>
        <taxon>Eukaryota</taxon>
        <taxon>Metazoa</taxon>
        <taxon>Ecdysozoa</taxon>
        <taxon>Arthropoda</taxon>
        <taxon>Chelicerata</taxon>
        <taxon>Arachnida</taxon>
        <taxon>Acari</taxon>
        <taxon>Parasitiformes</taxon>
        <taxon>Ixodida</taxon>
        <taxon>Ixodoidea</taxon>
        <taxon>Ixodidae</taxon>
        <taxon>Rhipicephalinae</taxon>
        <taxon>Dermacentor</taxon>
    </lineage>
</organism>
<protein>
    <submittedName>
        <fullName evidence="1">Uncharacterized protein</fullName>
    </submittedName>
</protein>
<accession>A0ACB8CVQ5</accession>
<sequence>MAICHWFCPIAISAYDLTEPMGPTSLSTTAKLDYGSDEDDDFKPAEAPPSKRPKPAVKEAPKKAEKKTKPDSVGSTSSSAVNEKQKAGRASLDDKLFQRDLEVALRLSQNAQASEGQCLETGPEHKPADSIVEQNGIATFPDNLELAGEVVVHSEPGPETSKPSVLAEAKEEEDYQPEKEESSEEEEEDDDASDEDYGGDSGSDDDGEFAPSKVKASRSRKEPVAKKPPAAPKKAAGAARTAAKKSPAPSAAPHAATKGPATIRGKMLASSASASSSPVSPPVPRVAPRLAGAPKSSPSAAPRPLPQRTAPEGNVPMTVPKFSSGQLPASGIRLGLSRRSVSKPLHSVVKVQQ</sequence>
<evidence type="ECO:0000313" key="2">
    <source>
        <dbReference type="Proteomes" id="UP000821865"/>
    </source>
</evidence>
<reference evidence="1" key="1">
    <citation type="submission" date="2020-05" db="EMBL/GenBank/DDBJ databases">
        <title>Large-scale comparative analyses of tick genomes elucidate their genetic diversity and vector capacities.</title>
        <authorList>
            <person name="Jia N."/>
            <person name="Wang J."/>
            <person name="Shi W."/>
            <person name="Du L."/>
            <person name="Sun Y."/>
            <person name="Zhan W."/>
            <person name="Jiang J."/>
            <person name="Wang Q."/>
            <person name="Zhang B."/>
            <person name="Ji P."/>
            <person name="Sakyi L.B."/>
            <person name="Cui X."/>
            <person name="Yuan T."/>
            <person name="Jiang B."/>
            <person name="Yang W."/>
            <person name="Lam T.T.-Y."/>
            <person name="Chang Q."/>
            <person name="Ding S."/>
            <person name="Wang X."/>
            <person name="Zhu J."/>
            <person name="Ruan X."/>
            <person name="Zhao L."/>
            <person name="Wei J."/>
            <person name="Que T."/>
            <person name="Du C."/>
            <person name="Cheng J."/>
            <person name="Dai P."/>
            <person name="Han X."/>
            <person name="Huang E."/>
            <person name="Gao Y."/>
            <person name="Liu J."/>
            <person name="Shao H."/>
            <person name="Ye R."/>
            <person name="Li L."/>
            <person name="Wei W."/>
            <person name="Wang X."/>
            <person name="Wang C."/>
            <person name="Yang T."/>
            <person name="Huo Q."/>
            <person name="Li W."/>
            <person name="Guo W."/>
            <person name="Chen H."/>
            <person name="Zhou L."/>
            <person name="Ni X."/>
            <person name="Tian J."/>
            <person name="Zhou Y."/>
            <person name="Sheng Y."/>
            <person name="Liu T."/>
            <person name="Pan Y."/>
            <person name="Xia L."/>
            <person name="Li J."/>
            <person name="Zhao F."/>
            <person name="Cao W."/>
        </authorList>
    </citation>
    <scope>NUCLEOTIDE SEQUENCE</scope>
    <source>
        <strain evidence="1">Dsil-2018</strain>
    </source>
</reference>
<dbReference type="EMBL" id="CM023473">
    <property type="protein sequence ID" value="KAH7953239.1"/>
    <property type="molecule type" value="Genomic_DNA"/>
</dbReference>
<evidence type="ECO:0000313" key="1">
    <source>
        <dbReference type="EMBL" id="KAH7953239.1"/>
    </source>
</evidence>
<comment type="caution">
    <text evidence="1">The sequence shown here is derived from an EMBL/GenBank/DDBJ whole genome shotgun (WGS) entry which is preliminary data.</text>
</comment>
<gene>
    <name evidence="1" type="ORF">HPB49_006316</name>
</gene>
<dbReference type="Proteomes" id="UP000821865">
    <property type="component" value="Chromosome 4"/>
</dbReference>
<keyword evidence="2" id="KW-1185">Reference proteome</keyword>